<dbReference type="PANTHER" id="PTHR43833">
    <property type="entry name" value="POTASSIUM CHANNEL PROTEIN 2-RELATED-RELATED"/>
    <property type="match status" value="1"/>
</dbReference>
<name>A0ABD4SZ81_9CYAN</name>
<dbReference type="SUPFAM" id="SSF81324">
    <property type="entry name" value="Voltage-gated potassium channels"/>
    <property type="match status" value="1"/>
</dbReference>
<keyword evidence="5" id="KW-1185">Reference proteome</keyword>
<dbReference type="SUPFAM" id="SSF51735">
    <property type="entry name" value="NAD(P)-binding Rossmann-fold domains"/>
    <property type="match status" value="1"/>
</dbReference>
<dbReference type="Gene3D" id="1.10.287.70">
    <property type="match status" value="1"/>
</dbReference>
<feature type="transmembrane region" description="Helical" evidence="2">
    <location>
        <begin position="78"/>
        <end position="97"/>
    </location>
</feature>
<dbReference type="InterPro" id="IPR036721">
    <property type="entry name" value="RCK_C_sf"/>
</dbReference>
<organism evidence="4 5">
    <name type="scientific">Lyngbya confervoides BDU141951</name>
    <dbReference type="NCBI Taxonomy" id="1574623"/>
    <lineage>
        <taxon>Bacteria</taxon>
        <taxon>Bacillati</taxon>
        <taxon>Cyanobacteriota</taxon>
        <taxon>Cyanophyceae</taxon>
        <taxon>Oscillatoriophycideae</taxon>
        <taxon>Oscillatoriales</taxon>
        <taxon>Microcoleaceae</taxon>
        <taxon>Lyngbya</taxon>
    </lineage>
</organism>
<dbReference type="Pfam" id="PF22614">
    <property type="entry name" value="Slo-like_RCK"/>
    <property type="match status" value="1"/>
</dbReference>
<accession>A0ABD4SZ81</accession>
<dbReference type="Pfam" id="PF07885">
    <property type="entry name" value="Ion_trans_2"/>
    <property type="match status" value="1"/>
</dbReference>
<dbReference type="PRINTS" id="PR00169">
    <property type="entry name" value="KCHANNEL"/>
</dbReference>
<dbReference type="PROSITE" id="PS51201">
    <property type="entry name" value="RCK_N"/>
    <property type="match status" value="1"/>
</dbReference>
<proteinExistence type="predicted"/>
<dbReference type="EMBL" id="JTHE03000015">
    <property type="protein sequence ID" value="MCM1981650.1"/>
    <property type="molecule type" value="Genomic_DNA"/>
</dbReference>
<feature type="domain" description="RCK N-terminal" evidence="3">
    <location>
        <begin position="113"/>
        <end position="238"/>
    </location>
</feature>
<evidence type="ECO:0000313" key="4">
    <source>
        <dbReference type="EMBL" id="MCM1981650.1"/>
    </source>
</evidence>
<dbReference type="PANTHER" id="PTHR43833:SF9">
    <property type="entry name" value="POTASSIUM CHANNEL PROTEIN YUGO-RELATED"/>
    <property type="match status" value="1"/>
</dbReference>
<sequence>MRKIWLRAWIFIERENLHRLSLLILGLVFVSAIALSAVEPDLSVADGIWWSIVTLTTVGYGDIAPATLLGRTVATVNMLVGVGLLAILSATLASLLVNLRLKEDRGMGDYSFRNHIIICEWNGRTASIVKELRLAPQTELTPIVIIANLEHNPSRAERVYLIQGNVNDDTLTRANIKEAATVLILGDDRLEDVARDAKVILSTLTVESLNQAVYTVVELVDETHAITCRRAHANEIIVGSEITSMLMSQAALNHGISTVISQLLTAESDNQLYKVQVPKSKVGTSFLDAMVYMKERYNSTVVALQPGHQAEVLSNPPNDTLLGAEDYLIVIAKQHPQLQ</sequence>
<reference evidence="4 5" key="1">
    <citation type="journal article" date="2015" name="Genome Announc.">
        <title>Draft Genome Sequence of Filamentous Marine Cyanobacterium Lyngbya confervoides Strain BDU141951.</title>
        <authorList>
            <person name="Chandrababunaidu M.M."/>
            <person name="Sen D."/>
            <person name="Tripathy S."/>
        </authorList>
    </citation>
    <scope>NUCLEOTIDE SEQUENCE [LARGE SCALE GENOMIC DNA]</scope>
    <source>
        <strain evidence="4 5">BDU141951</strain>
    </source>
</reference>
<dbReference type="SUPFAM" id="SSF116726">
    <property type="entry name" value="TrkA C-terminal domain-like"/>
    <property type="match status" value="1"/>
</dbReference>
<evidence type="ECO:0000256" key="2">
    <source>
        <dbReference type="SAM" id="Phobius"/>
    </source>
</evidence>
<keyword evidence="2" id="KW-0472">Membrane</keyword>
<keyword evidence="2" id="KW-0812">Transmembrane</keyword>
<protein>
    <submittedName>
        <fullName evidence="4">Ion channel</fullName>
    </submittedName>
</protein>
<dbReference type="Gene3D" id="3.40.50.720">
    <property type="entry name" value="NAD(P)-binding Rossmann-like Domain"/>
    <property type="match status" value="1"/>
</dbReference>
<dbReference type="InterPro" id="IPR013099">
    <property type="entry name" value="K_chnl_dom"/>
</dbReference>
<dbReference type="AlphaFoldDB" id="A0ABD4SZ81"/>
<comment type="subcellular location">
    <subcellularLocation>
        <location evidence="1">Cell membrane</location>
        <topology evidence="1">Multi-pass membrane protein</topology>
    </subcellularLocation>
</comment>
<dbReference type="InterPro" id="IPR050721">
    <property type="entry name" value="Trk_Ktr_HKT_K-transport"/>
</dbReference>
<keyword evidence="2" id="KW-1133">Transmembrane helix</keyword>
<dbReference type="InterPro" id="IPR003148">
    <property type="entry name" value="RCK_N"/>
</dbReference>
<dbReference type="RefSeq" id="WP_201277282.1">
    <property type="nucleotide sequence ID" value="NZ_JTHE03000015.1"/>
</dbReference>
<feature type="transmembrane region" description="Helical" evidence="2">
    <location>
        <begin position="20"/>
        <end position="38"/>
    </location>
</feature>
<dbReference type="Gene3D" id="3.30.70.1450">
    <property type="entry name" value="Regulator of K+ conductance, C-terminal domain"/>
    <property type="match status" value="1"/>
</dbReference>
<evidence type="ECO:0000259" key="3">
    <source>
        <dbReference type="PROSITE" id="PS51201"/>
    </source>
</evidence>
<dbReference type="GO" id="GO:0005886">
    <property type="term" value="C:plasma membrane"/>
    <property type="evidence" value="ECO:0007669"/>
    <property type="project" value="UniProtKB-SubCell"/>
</dbReference>
<evidence type="ECO:0000256" key="1">
    <source>
        <dbReference type="ARBA" id="ARBA00004651"/>
    </source>
</evidence>
<dbReference type="InterPro" id="IPR036291">
    <property type="entry name" value="NAD(P)-bd_dom_sf"/>
</dbReference>
<dbReference type="Proteomes" id="UP000031561">
    <property type="component" value="Unassembled WGS sequence"/>
</dbReference>
<evidence type="ECO:0000313" key="5">
    <source>
        <dbReference type="Proteomes" id="UP000031561"/>
    </source>
</evidence>
<comment type="caution">
    <text evidence="4">The sequence shown here is derived from an EMBL/GenBank/DDBJ whole genome shotgun (WGS) entry which is preliminary data.</text>
</comment>
<gene>
    <name evidence="4" type="ORF">QQ91_0002235</name>
</gene>